<evidence type="ECO:0000313" key="3">
    <source>
        <dbReference type="Proteomes" id="UP000694925"/>
    </source>
</evidence>
<feature type="region of interest" description="Disordered" evidence="1">
    <location>
        <begin position="224"/>
        <end position="293"/>
    </location>
</feature>
<gene>
    <name evidence="4" type="primary">LOC108630376</name>
</gene>
<dbReference type="Gene3D" id="1.20.5.370">
    <property type="match status" value="1"/>
</dbReference>
<feature type="compositionally biased region" description="Basic and acidic residues" evidence="1">
    <location>
        <begin position="229"/>
        <end position="238"/>
    </location>
</feature>
<keyword evidence="3" id="KW-1185">Reference proteome</keyword>
<evidence type="ECO:0000313" key="4">
    <source>
        <dbReference type="RefSeq" id="XP_026673843.1"/>
    </source>
</evidence>
<dbReference type="SUPFAM" id="SSF58022">
    <property type="entry name" value="XRCC4, C-terminal oligomerization domain"/>
    <property type="match status" value="1"/>
</dbReference>
<dbReference type="GeneID" id="108630376"/>
<evidence type="ECO:0000259" key="2">
    <source>
        <dbReference type="Pfam" id="PF21924"/>
    </source>
</evidence>
<evidence type="ECO:0000256" key="1">
    <source>
        <dbReference type="SAM" id="MobiDB-lite"/>
    </source>
</evidence>
<dbReference type="GO" id="GO:0005958">
    <property type="term" value="C:DNA-dependent protein kinase-DNA ligase 4 complex"/>
    <property type="evidence" value="ECO:0007669"/>
    <property type="project" value="TreeGrafter"/>
</dbReference>
<dbReference type="AlphaFoldDB" id="A0AAJ7S989"/>
<dbReference type="InterPro" id="IPR010585">
    <property type="entry name" value="DNA_repair_prot_XRCC4"/>
</dbReference>
<dbReference type="GO" id="GO:0003677">
    <property type="term" value="F:DNA binding"/>
    <property type="evidence" value="ECO:0007669"/>
    <property type="project" value="InterPro"/>
</dbReference>
<dbReference type="GO" id="GO:0010165">
    <property type="term" value="P:response to X-ray"/>
    <property type="evidence" value="ECO:0007669"/>
    <property type="project" value="TreeGrafter"/>
</dbReference>
<protein>
    <submittedName>
        <fullName evidence="4">DNA repair protein XRCC4-like</fullName>
    </submittedName>
</protein>
<accession>A0AAJ7S989</accession>
<dbReference type="InterPro" id="IPR053962">
    <property type="entry name" value="XRCC4_CC"/>
</dbReference>
<dbReference type="GO" id="GO:0006303">
    <property type="term" value="P:double-strand break repair via nonhomologous end joining"/>
    <property type="evidence" value="ECO:0007669"/>
    <property type="project" value="TreeGrafter"/>
</dbReference>
<sequence length="293" mass="34271">MSRITGCEIFNQNDDKYMLYAEWYDSYFKIILMETAGKPLIGEMSTDDVNDFSRELSKSSDEYFEETKRIFCGKDKTINFLVTEETFQWRNKLWTLGKIKLSSPSDTRFIYQSFQQLLKIYQPMQDKMNTMGEENKILIDTNKELSSKVNQMIKMKTAMERDLYKKFVLVLNSKKKKLRELERKVGSTNEESVYNASTDEGESEEEKDIVEKKSTRCTIATKRKSTNKNVKDTQESKKKIISYEINPKPSTSKEGTTTTKLINYEEQSCSSEHRKSTSSLNFFEEVPEEDLFS</sequence>
<dbReference type="GO" id="GO:0032807">
    <property type="term" value="C:DNA ligase IV complex"/>
    <property type="evidence" value="ECO:0007669"/>
    <property type="project" value="TreeGrafter"/>
</dbReference>
<feature type="compositionally biased region" description="Polar residues" evidence="1">
    <location>
        <begin position="186"/>
        <end position="198"/>
    </location>
</feature>
<feature type="region of interest" description="Disordered" evidence="1">
    <location>
        <begin position="180"/>
        <end position="210"/>
    </location>
</feature>
<dbReference type="PANTHER" id="PTHR28559">
    <property type="entry name" value="DNA REPAIR PROTEIN XRCC4"/>
    <property type="match status" value="1"/>
</dbReference>
<reference evidence="4" key="1">
    <citation type="submission" date="2025-08" db="UniProtKB">
        <authorList>
            <consortium name="RefSeq"/>
        </authorList>
    </citation>
    <scope>IDENTIFICATION</scope>
    <source>
        <tissue evidence="4">Whole body</tissue>
    </source>
</reference>
<proteinExistence type="predicted"/>
<dbReference type="PANTHER" id="PTHR28559:SF1">
    <property type="entry name" value="DNA REPAIR PROTEIN XRCC4"/>
    <property type="match status" value="1"/>
</dbReference>
<feature type="domain" description="XRCC4 coiled-coil" evidence="2">
    <location>
        <begin position="118"/>
        <end position="181"/>
    </location>
</feature>
<dbReference type="Pfam" id="PF21924">
    <property type="entry name" value="XRCC4_CC"/>
    <property type="match status" value="1"/>
</dbReference>
<feature type="compositionally biased region" description="Acidic residues" evidence="1">
    <location>
        <begin position="199"/>
        <end position="208"/>
    </location>
</feature>
<dbReference type="KEGG" id="ccal:108630376"/>
<dbReference type="GO" id="GO:0006310">
    <property type="term" value="P:DNA recombination"/>
    <property type="evidence" value="ECO:0007669"/>
    <property type="project" value="InterPro"/>
</dbReference>
<dbReference type="InterPro" id="IPR014751">
    <property type="entry name" value="XRCC4-like_C"/>
</dbReference>
<dbReference type="RefSeq" id="XP_026673843.1">
    <property type="nucleotide sequence ID" value="XM_026818042.1"/>
</dbReference>
<organism evidence="3 4">
    <name type="scientific">Ceratina calcarata</name>
    <dbReference type="NCBI Taxonomy" id="156304"/>
    <lineage>
        <taxon>Eukaryota</taxon>
        <taxon>Metazoa</taxon>
        <taxon>Ecdysozoa</taxon>
        <taxon>Arthropoda</taxon>
        <taxon>Hexapoda</taxon>
        <taxon>Insecta</taxon>
        <taxon>Pterygota</taxon>
        <taxon>Neoptera</taxon>
        <taxon>Endopterygota</taxon>
        <taxon>Hymenoptera</taxon>
        <taxon>Apocrita</taxon>
        <taxon>Aculeata</taxon>
        <taxon>Apoidea</taxon>
        <taxon>Anthophila</taxon>
        <taxon>Apidae</taxon>
        <taxon>Ceratina</taxon>
        <taxon>Zadontomerus</taxon>
    </lineage>
</organism>
<name>A0AAJ7S989_9HYME</name>
<dbReference type="Proteomes" id="UP000694925">
    <property type="component" value="Unplaced"/>
</dbReference>
<feature type="compositionally biased region" description="Polar residues" evidence="1">
    <location>
        <begin position="248"/>
        <end position="270"/>
    </location>
</feature>